<dbReference type="AlphaFoldDB" id="A0A161Y7G1"/>
<proteinExistence type="predicted"/>
<dbReference type="EMBL" id="CP093344">
    <property type="protein sequence ID" value="WOG87816.1"/>
    <property type="molecule type" value="Genomic_DNA"/>
</dbReference>
<protein>
    <submittedName>
        <fullName evidence="1">Uncharacterized protein</fullName>
    </submittedName>
</protein>
<keyword evidence="2" id="KW-1185">Reference proteome</keyword>
<gene>
    <name evidence="1" type="ORF">DCAR_0207048</name>
</gene>
<organism evidence="1 2">
    <name type="scientific">Daucus carota subsp. sativus</name>
    <name type="common">Carrot</name>
    <dbReference type="NCBI Taxonomy" id="79200"/>
    <lineage>
        <taxon>Eukaryota</taxon>
        <taxon>Viridiplantae</taxon>
        <taxon>Streptophyta</taxon>
        <taxon>Embryophyta</taxon>
        <taxon>Tracheophyta</taxon>
        <taxon>Spermatophyta</taxon>
        <taxon>Magnoliopsida</taxon>
        <taxon>eudicotyledons</taxon>
        <taxon>Gunneridae</taxon>
        <taxon>Pentapetalae</taxon>
        <taxon>asterids</taxon>
        <taxon>campanulids</taxon>
        <taxon>Apiales</taxon>
        <taxon>Apiaceae</taxon>
        <taxon>Apioideae</taxon>
        <taxon>Scandiceae</taxon>
        <taxon>Daucinae</taxon>
        <taxon>Daucus</taxon>
        <taxon>Daucus sect. Daucus</taxon>
    </lineage>
</organism>
<reference evidence="1" key="2">
    <citation type="submission" date="2022-03" db="EMBL/GenBank/DDBJ databases">
        <title>Draft title - Genomic analysis of global carrot germplasm unveils the trajectory of domestication and the origin of high carotenoid orange carrot.</title>
        <authorList>
            <person name="Iorizzo M."/>
            <person name="Ellison S."/>
            <person name="Senalik D."/>
            <person name="Macko-Podgorni A."/>
            <person name="Grzebelus D."/>
            <person name="Bostan H."/>
            <person name="Rolling W."/>
            <person name="Curaba J."/>
            <person name="Simon P."/>
        </authorList>
    </citation>
    <scope>NUCLEOTIDE SEQUENCE</scope>
    <source>
        <tissue evidence="1">Leaf</tissue>
    </source>
</reference>
<accession>A0A161Y7G1</accession>
<reference evidence="1" key="1">
    <citation type="journal article" date="2016" name="Nat. Genet.">
        <title>A high-quality carrot genome assembly provides new insights into carotenoid accumulation and asterid genome evolution.</title>
        <authorList>
            <person name="Iorizzo M."/>
            <person name="Ellison S."/>
            <person name="Senalik D."/>
            <person name="Zeng P."/>
            <person name="Satapoomin P."/>
            <person name="Huang J."/>
            <person name="Bowman M."/>
            <person name="Iovene M."/>
            <person name="Sanseverino W."/>
            <person name="Cavagnaro P."/>
            <person name="Yildiz M."/>
            <person name="Macko-Podgorni A."/>
            <person name="Moranska E."/>
            <person name="Grzebelus E."/>
            <person name="Grzebelus D."/>
            <person name="Ashrafi H."/>
            <person name="Zheng Z."/>
            <person name="Cheng S."/>
            <person name="Spooner D."/>
            <person name="Van Deynze A."/>
            <person name="Simon P."/>
        </authorList>
    </citation>
    <scope>NUCLEOTIDE SEQUENCE</scope>
    <source>
        <tissue evidence="1">Leaf</tissue>
    </source>
</reference>
<sequence length="132" mass="15419">MFVNKHILHINVLTGQFSRSLTGIRYLYSNSEDMEELPSTWSNSFCLFLLYDSIKIQNTLKSPPSESKTMKRATILSRNLHSSKKDTKMATRKLFPSRNIHILEKDTKMEQKMDFSTDLEWSLPNYFDPCSC</sequence>
<dbReference type="Proteomes" id="UP000077755">
    <property type="component" value="Chromosome 2"/>
</dbReference>
<dbReference type="Gramene" id="KZN05407">
    <property type="protein sequence ID" value="KZN05407"/>
    <property type="gene ID" value="DCAR_006244"/>
</dbReference>
<evidence type="ECO:0000313" key="1">
    <source>
        <dbReference type="EMBL" id="WOG87816.1"/>
    </source>
</evidence>
<evidence type="ECO:0000313" key="2">
    <source>
        <dbReference type="Proteomes" id="UP000077755"/>
    </source>
</evidence>
<name>A0A161Y7G1_DAUCS</name>